<gene>
    <name evidence="1" type="ORF">RW1_049_00120</name>
</gene>
<organism evidence="1 2">
    <name type="scientific">Rhodococcus wratislaviensis NBRC 100605</name>
    <dbReference type="NCBI Taxonomy" id="1219028"/>
    <lineage>
        <taxon>Bacteria</taxon>
        <taxon>Bacillati</taxon>
        <taxon>Actinomycetota</taxon>
        <taxon>Actinomycetes</taxon>
        <taxon>Mycobacteriales</taxon>
        <taxon>Nocardiaceae</taxon>
        <taxon>Rhodococcus</taxon>
    </lineage>
</organism>
<accession>X0RAT2</accession>
<keyword evidence="2" id="KW-1185">Reference proteome</keyword>
<evidence type="ECO:0000313" key="1">
    <source>
        <dbReference type="EMBL" id="GAF48105.1"/>
    </source>
</evidence>
<sequence>MVNISTSDPADVSIALKSADLDDQQLDDTTRLLRTELLELDVERVVDARGQVAPEGTRGVGAELVGQLIVGMGPGLVALRQLLETVRSWRTQHHQVEISVRIGEDLIELTDASPETERQLVDAFIRRHASE</sequence>
<proteinExistence type="predicted"/>
<name>X0RAT2_RHOWR</name>
<dbReference type="EMBL" id="BAWF01000049">
    <property type="protein sequence ID" value="GAF48105.1"/>
    <property type="molecule type" value="Genomic_DNA"/>
</dbReference>
<dbReference type="AlphaFoldDB" id="X0RAT2"/>
<protein>
    <submittedName>
        <fullName evidence="1">Uncharacterized protein</fullName>
    </submittedName>
</protein>
<evidence type="ECO:0000313" key="2">
    <source>
        <dbReference type="Proteomes" id="UP000019491"/>
    </source>
</evidence>
<comment type="caution">
    <text evidence="1">The sequence shown here is derived from an EMBL/GenBank/DDBJ whole genome shotgun (WGS) entry which is preliminary data.</text>
</comment>
<dbReference type="Proteomes" id="UP000019491">
    <property type="component" value="Unassembled WGS sequence"/>
</dbReference>
<reference evidence="1 2" key="1">
    <citation type="submission" date="2014-02" db="EMBL/GenBank/DDBJ databases">
        <title>Whole genome shotgun sequence of Rhodococcus wratislaviensis NBRC 100605.</title>
        <authorList>
            <person name="Hosoyama A."/>
            <person name="Tsuchikane K."/>
            <person name="Yoshida I."/>
            <person name="Ohji S."/>
            <person name="Ichikawa N."/>
            <person name="Yamazoe A."/>
            <person name="Fujita N."/>
        </authorList>
    </citation>
    <scope>NUCLEOTIDE SEQUENCE [LARGE SCALE GENOMIC DNA]</scope>
    <source>
        <strain evidence="1 2">NBRC 100605</strain>
    </source>
</reference>